<protein>
    <submittedName>
        <fullName evidence="1">Uncharacterized protein</fullName>
    </submittedName>
</protein>
<name>A0AAD7A440_9AGAR</name>
<reference evidence="1" key="1">
    <citation type="submission" date="2023-03" db="EMBL/GenBank/DDBJ databases">
        <title>Massive genome expansion in bonnet fungi (Mycena s.s.) driven by repeated elements and novel gene families across ecological guilds.</title>
        <authorList>
            <consortium name="Lawrence Berkeley National Laboratory"/>
            <person name="Harder C.B."/>
            <person name="Miyauchi S."/>
            <person name="Viragh M."/>
            <person name="Kuo A."/>
            <person name="Thoen E."/>
            <person name="Andreopoulos B."/>
            <person name="Lu D."/>
            <person name="Skrede I."/>
            <person name="Drula E."/>
            <person name="Henrissat B."/>
            <person name="Morin E."/>
            <person name="Kohler A."/>
            <person name="Barry K."/>
            <person name="LaButti K."/>
            <person name="Morin E."/>
            <person name="Salamov A."/>
            <person name="Lipzen A."/>
            <person name="Mereny Z."/>
            <person name="Hegedus B."/>
            <person name="Baldrian P."/>
            <person name="Stursova M."/>
            <person name="Weitz H."/>
            <person name="Taylor A."/>
            <person name="Grigoriev I.V."/>
            <person name="Nagy L.G."/>
            <person name="Martin F."/>
            <person name="Kauserud H."/>
        </authorList>
    </citation>
    <scope>NUCLEOTIDE SEQUENCE</scope>
    <source>
        <strain evidence="1">CBHHK002</strain>
    </source>
</reference>
<comment type="caution">
    <text evidence="1">The sequence shown here is derived from an EMBL/GenBank/DDBJ whole genome shotgun (WGS) entry which is preliminary data.</text>
</comment>
<dbReference type="EMBL" id="JARIHO010000016">
    <property type="protein sequence ID" value="KAJ7349142.1"/>
    <property type="molecule type" value="Genomic_DNA"/>
</dbReference>
<sequence>MLLNIACTFNRSRAVFLDSLLLLYPCYPVLSCCNTNLIIYLNHGSENELQGFSLYVSMRCDMLKANVRVCVFFLV</sequence>
<organism evidence="1 2">
    <name type="scientific">Mycena albidolilacea</name>
    <dbReference type="NCBI Taxonomy" id="1033008"/>
    <lineage>
        <taxon>Eukaryota</taxon>
        <taxon>Fungi</taxon>
        <taxon>Dikarya</taxon>
        <taxon>Basidiomycota</taxon>
        <taxon>Agaricomycotina</taxon>
        <taxon>Agaricomycetes</taxon>
        <taxon>Agaricomycetidae</taxon>
        <taxon>Agaricales</taxon>
        <taxon>Marasmiineae</taxon>
        <taxon>Mycenaceae</taxon>
        <taxon>Mycena</taxon>
    </lineage>
</organism>
<proteinExistence type="predicted"/>
<evidence type="ECO:0000313" key="2">
    <source>
        <dbReference type="Proteomes" id="UP001218218"/>
    </source>
</evidence>
<accession>A0AAD7A440</accession>
<dbReference type="Proteomes" id="UP001218218">
    <property type="component" value="Unassembled WGS sequence"/>
</dbReference>
<keyword evidence="2" id="KW-1185">Reference proteome</keyword>
<gene>
    <name evidence="1" type="ORF">DFH08DRAFT_136512</name>
</gene>
<dbReference type="AlphaFoldDB" id="A0AAD7A440"/>
<evidence type="ECO:0000313" key="1">
    <source>
        <dbReference type="EMBL" id="KAJ7349142.1"/>
    </source>
</evidence>